<dbReference type="OrthoDB" id="10049706at2759"/>
<feature type="domain" description="G-protein coupled receptors family 1 profile" evidence="11">
    <location>
        <begin position="37"/>
        <end position="326"/>
    </location>
</feature>
<evidence type="ECO:0000256" key="4">
    <source>
        <dbReference type="ARBA" id="ARBA00022989"/>
    </source>
</evidence>
<evidence type="ECO:0000256" key="5">
    <source>
        <dbReference type="ARBA" id="ARBA00023040"/>
    </source>
</evidence>
<dbReference type="Proteomes" id="UP000015104">
    <property type="component" value="Unassembled WGS sequence"/>
</dbReference>
<gene>
    <name evidence="12" type="primary">107359532</name>
</gene>
<dbReference type="InterPro" id="IPR000276">
    <property type="entry name" value="GPCR_Rhodpsn"/>
</dbReference>
<reference evidence="13" key="1">
    <citation type="submission" date="2011-08" db="EMBL/GenBank/DDBJ databases">
        <authorList>
            <person name="Rombauts S."/>
        </authorList>
    </citation>
    <scope>NUCLEOTIDE SEQUENCE</scope>
    <source>
        <strain evidence="13">London</strain>
    </source>
</reference>
<dbReference type="PROSITE" id="PS00237">
    <property type="entry name" value="G_PROTEIN_RECEP_F1_1"/>
    <property type="match status" value="1"/>
</dbReference>
<keyword evidence="13" id="KW-1185">Reference proteome</keyword>
<organism evidence="12 13">
    <name type="scientific">Tetranychus urticae</name>
    <name type="common">Two-spotted spider mite</name>
    <dbReference type="NCBI Taxonomy" id="32264"/>
    <lineage>
        <taxon>Eukaryota</taxon>
        <taxon>Metazoa</taxon>
        <taxon>Ecdysozoa</taxon>
        <taxon>Arthropoda</taxon>
        <taxon>Chelicerata</taxon>
        <taxon>Arachnida</taxon>
        <taxon>Acari</taxon>
        <taxon>Acariformes</taxon>
        <taxon>Trombidiformes</taxon>
        <taxon>Prostigmata</taxon>
        <taxon>Eleutherengona</taxon>
        <taxon>Raphignathae</taxon>
        <taxon>Tetranychoidea</taxon>
        <taxon>Tetranychidae</taxon>
        <taxon>Tetranychus</taxon>
    </lineage>
</organism>
<feature type="transmembrane region" description="Helical" evidence="10">
    <location>
        <begin position="126"/>
        <end position="148"/>
    </location>
</feature>
<dbReference type="Pfam" id="PF00001">
    <property type="entry name" value="7tm_1"/>
    <property type="match status" value="1"/>
</dbReference>
<evidence type="ECO:0000256" key="8">
    <source>
        <dbReference type="ARBA" id="ARBA00023224"/>
    </source>
</evidence>
<feature type="transmembrane region" description="Helical" evidence="10">
    <location>
        <begin position="57"/>
        <end position="78"/>
    </location>
</feature>
<keyword evidence="6 10" id="KW-0472">Membrane</keyword>
<evidence type="ECO:0000256" key="7">
    <source>
        <dbReference type="ARBA" id="ARBA00023170"/>
    </source>
</evidence>
<dbReference type="eggNOG" id="KOG4219">
    <property type="taxonomic scope" value="Eukaryota"/>
</dbReference>
<evidence type="ECO:0000256" key="6">
    <source>
        <dbReference type="ARBA" id="ARBA00023136"/>
    </source>
</evidence>
<evidence type="ECO:0000256" key="9">
    <source>
        <dbReference type="RuleBase" id="RU000688"/>
    </source>
</evidence>
<sequence length="347" mass="38943">MLKLFDVDWIRNEYNGKAEVIIVSILFAPIFFTGLLGNLWLIVTILRKQIPVTSSTIYTLCLALGDLCTILGLIPMLLSTYVTETLPNDHSSSNTSSPSSTSFITPTLASSMCILSDTLRDISVSVSSLTLIAVSLDRYLAVLSAVAWMQKQVDRKHRNLALATIYLIWLISIMLALPTSLSSRLTRTQLDSGSTLLICTPGFTFLPKPGPQILTALKTIIFFLIPILITSYCYTIVARKLVYNVKNKLTYRKTSKDRALRKATFTIRLAFLLVGLFALSFLPHHLVNLYFYFKPISSNEALFWQTARITSFMCIFINSVLNPIIICSTSCHLKKLIKSKFSFLRDI</sequence>
<comment type="subcellular location">
    <subcellularLocation>
        <location evidence="1">Membrane</location>
        <topology evidence="1">Multi-pass membrane protein</topology>
    </subcellularLocation>
</comment>
<dbReference type="STRING" id="32264.T1K367"/>
<dbReference type="InterPro" id="IPR017452">
    <property type="entry name" value="GPCR_Rhodpsn_7TM"/>
</dbReference>
<comment type="similarity">
    <text evidence="2 9">Belongs to the G-protein coupled receptor 1 family.</text>
</comment>
<dbReference type="PROSITE" id="PS50262">
    <property type="entry name" value="G_PROTEIN_RECEP_F1_2"/>
    <property type="match status" value="1"/>
</dbReference>
<dbReference type="EnsemblMetazoa" id="tetur04g07580.1">
    <property type="protein sequence ID" value="tetur04g07580.1"/>
    <property type="gene ID" value="tetur04g07580"/>
</dbReference>
<feature type="transmembrane region" description="Helical" evidence="10">
    <location>
        <begin position="263"/>
        <end position="282"/>
    </location>
</feature>
<keyword evidence="4 10" id="KW-1133">Transmembrane helix</keyword>
<dbReference type="KEGG" id="tut:107359532"/>
<evidence type="ECO:0000313" key="12">
    <source>
        <dbReference type="EnsemblMetazoa" id="tetur04g07580.1"/>
    </source>
</evidence>
<dbReference type="GO" id="GO:0004930">
    <property type="term" value="F:G protein-coupled receptor activity"/>
    <property type="evidence" value="ECO:0007669"/>
    <property type="project" value="UniProtKB-KW"/>
</dbReference>
<dbReference type="AlphaFoldDB" id="T1K367"/>
<feature type="transmembrane region" description="Helical" evidence="10">
    <location>
        <begin position="220"/>
        <end position="242"/>
    </location>
</feature>
<feature type="transmembrane region" description="Helical" evidence="10">
    <location>
        <begin position="20"/>
        <end position="45"/>
    </location>
</feature>
<evidence type="ECO:0000256" key="10">
    <source>
        <dbReference type="SAM" id="Phobius"/>
    </source>
</evidence>
<evidence type="ECO:0000256" key="3">
    <source>
        <dbReference type="ARBA" id="ARBA00022692"/>
    </source>
</evidence>
<reference evidence="12" key="2">
    <citation type="submission" date="2015-06" db="UniProtKB">
        <authorList>
            <consortium name="EnsemblMetazoa"/>
        </authorList>
    </citation>
    <scope>IDENTIFICATION</scope>
</reference>
<feature type="transmembrane region" description="Helical" evidence="10">
    <location>
        <begin position="302"/>
        <end position="326"/>
    </location>
</feature>
<keyword evidence="3 9" id="KW-0812">Transmembrane</keyword>
<feature type="transmembrane region" description="Helical" evidence="10">
    <location>
        <begin position="160"/>
        <end position="181"/>
    </location>
</feature>
<dbReference type="HOGENOM" id="CLU_800052_0_0_1"/>
<dbReference type="Gene3D" id="1.20.1070.10">
    <property type="entry name" value="Rhodopsin 7-helix transmembrane proteins"/>
    <property type="match status" value="1"/>
</dbReference>
<keyword evidence="5 9" id="KW-0297">G-protein coupled receptor</keyword>
<evidence type="ECO:0000256" key="1">
    <source>
        <dbReference type="ARBA" id="ARBA00004141"/>
    </source>
</evidence>
<protein>
    <recommendedName>
        <fullName evidence="11">G-protein coupled receptors family 1 profile domain-containing protein</fullName>
    </recommendedName>
</protein>
<evidence type="ECO:0000259" key="11">
    <source>
        <dbReference type="PROSITE" id="PS50262"/>
    </source>
</evidence>
<dbReference type="PANTHER" id="PTHR45695:SF15">
    <property type="entry name" value="OPSIN RH2"/>
    <property type="match status" value="1"/>
</dbReference>
<name>T1K367_TETUR</name>
<keyword evidence="8 9" id="KW-0807">Transducer</keyword>
<proteinExistence type="inferred from homology"/>
<dbReference type="PRINTS" id="PR00237">
    <property type="entry name" value="GPCRRHODOPSN"/>
</dbReference>
<dbReference type="SUPFAM" id="SSF81321">
    <property type="entry name" value="Family A G protein-coupled receptor-like"/>
    <property type="match status" value="1"/>
</dbReference>
<evidence type="ECO:0000256" key="2">
    <source>
        <dbReference type="ARBA" id="ARBA00010663"/>
    </source>
</evidence>
<evidence type="ECO:0000313" key="13">
    <source>
        <dbReference type="Proteomes" id="UP000015104"/>
    </source>
</evidence>
<keyword evidence="7 9" id="KW-0675">Receptor</keyword>
<dbReference type="EMBL" id="CAEY01001374">
    <property type="status" value="NOT_ANNOTATED_CDS"/>
    <property type="molecule type" value="Genomic_DNA"/>
</dbReference>
<accession>T1K367</accession>
<dbReference type="PANTHER" id="PTHR45695">
    <property type="entry name" value="LEUCOKININ RECEPTOR-RELATED"/>
    <property type="match status" value="1"/>
</dbReference>
<dbReference type="GO" id="GO:0005886">
    <property type="term" value="C:plasma membrane"/>
    <property type="evidence" value="ECO:0007669"/>
    <property type="project" value="TreeGrafter"/>
</dbReference>